<dbReference type="VEuPathDB" id="AmoebaDB:DDB_G0290473"/>
<dbReference type="RefSeq" id="XP_635745.1">
    <property type="nucleotide sequence ID" value="XM_630653.1"/>
</dbReference>
<proteinExistence type="predicted"/>
<dbReference type="PANTHER" id="PTHR43558:SF8">
    <property type="entry name" value="SHORT-CHAIN DEHYDROGENASE_REDUCTASE FAMILY PROTEIN"/>
    <property type="match status" value="1"/>
</dbReference>
<dbReference type="HOGENOM" id="CLU_419465_0_0_1"/>
<dbReference type="GO" id="GO:0016857">
    <property type="term" value="F:racemase and epimerase activity, acting on carbohydrates and derivatives"/>
    <property type="evidence" value="ECO:0000318"/>
    <property type="project" value="GO_Central"/>
</dbReference>
<gene>
    <name evidence="1" type="ORF">DDB_G0290473</name>
</gene>
<evidence type="ECO:0000313" key="1">
    <source>
        <dbReference type="EMBL" id="EAL62252.1"/>
    </source>
</evidence>
<dbReference type="InParanoid" id="Q54G27"/>
<dbReference type="STRING" id="44689.Q54G27"/>
<dbReference type="FunCoup" id="Q54G27">
    <property type="interactions" value="877"/>
</dbReference>
<dbReference type="OMA" id="IVASMEM"/>
<accession>Q54G27</accession>
<dbReference type="PaxDb" id="44689-DDB0219568"/>
<keyword evidence="2" id="KW-1185">Reference proteome</keyword>
<organism evidence="1 2">
    <name type="scientific">Dictyostelium discoideum</name>
    <name type="common">Social amoeba</name>
    <dbReference type="NCBI Taxonomy" id="44689"/>
    <lineage>
        <taxon>Eukaryota</taxon>
        <taxon>Amoebozoa</taxon>
        <taxon>Evosea</taxon>
        <taxon>Eumycetozoa</taxon>
        <taxon>Dictyostelia</taxon>
        <taxon>Dictyosteliales</taxon>
        <taxon>Dictyosteliaceae</taxon>
        <taxon>Dictyostelium</taxon>
    </lineage>
</organism>
<protein>
    <submittedName>
        <fullName evidence="1">Uncharacterized protein</fullName>
    </submittedName>
</protein>
<evidence type="ECO:0000313" key="2">
    <source>
        <dbReference type="Proteomes" id="UP000002195"/>
    </source>
</evidence>
<dbReference type="GlyGen" id="Q54G27">
    <property type="glycosylation" value="1 site"/>
</dbReference>
<dbReference type="PhylomeDB" id="Q54G27"/>
<name>Q54G27_DICDI</name>
<dbReference type="AlphaFoldDB" id="Q54G27"/>
<dbReference type="GeneID" id="8627664"/>
<sequence length="654" mass="76840">MIINISKLDSDIKYQIYIQQCEIDNNSEQDTIDHKYFCKFLSDDFKSKIINKNEIESYNFTLYFIINLINCFNLIFFNITTTSPTKTTTTTTPTPPILTTKGNKEIITTKNLKQKVKESFKLFLIYLNNENFIKKIIKSLNSNEVLDIINNNNNDNNNNNNDDDDSNINNNSYEILQWLKESIDNSIFNGCEMLRRRELSNYYNNNNNNKKNSNNEDDEIKLLGIDINKEDSRIIKVYNEKDGQLSKDYNFKFDVIDEYESFSHPFIYSVKSRWYENYRIGYNSIVPNIEIFKKSFSMFTFDLLDGIDWGSYSGDDDNNDNNNENYTKVVVYGGCILSCLETFPGDGIKLVKDYIEMKRIERLIFKLPLPKYLLKRITRLVHDDYSFIRSINDKQQSLDSPYYRSDIDISIISNSLEDANKKLKQVSSKIIENLHSTYGYDNCDYRFVRTPNSISIVYSINNNSNNNENKRTRIIQLIIIITKTIEQQILFHDIDCISLCYDGDNVYLHERSLRALKTRTNLISIKTLTHSYSRLLKYSLRGFNSICYQLCEHIPRCDQKEILYKHAKEINQISLEKHNQILNDPTIITRKDLLEYQTIDFPLLDSFENILTFLQNELPGLYGQSFDDLIHLDNDLNLQKTKFGTLKPIQFKIL</sequence>
<dbReference type="Proteomes" id="UP000002195">
    <property type="component" value="Unassembled WGS sequence"/>
</dbReference>
<dbReference type="KEGG" id="ddi:DDB_G0290473"/>
<dbReference type="InterPro" id="IPR053354">
    <property type="entry name" value="MGDG_epimerase"/>
</dbReference>
<dbReference type="dictyBase" id="DDB_G0290473"/>
<reference evidence="1 2" key="1">
    <citation type="journal article" date="2005" name="Nature">
        <title>The genome of the social amoeba Dictyostelium discoideum.</title>
        <authorList>
            <consortium name="The Dictyostelium discoideum Sequencing Consortium"/>
            <person name="Eichinger L."/>
            <person name="Pachebat J.A."/>
            <person name="Glockner G."/>
            <person name="Rajandream M.A."/>
            <person name="Sucgang R."/>
            <person name="Berriman M."/>
            <person name="Song J."/>
            <person name="Olsen R."/>
            <person name="Szafranski K."/>
            <person name="Xu Q."/>
            <person name="Tunggal B."/>
            <person name="Kummerfeld S."/>
            <person name="Madera M."/>
            <person name="Konfortov B.A."/>
            <person name="Rivero F."/>
            <person name="Bankier A.T."/>
            <person name="Lehmann R."/>
            <person name="Hamlin N."/>
            <person name="Davies R."/>
            <person name="Gaudet P."/>
            <person name="Fey P."/>
            <person name="Pilcher K."/>
            <person name="Chen G."/>
            <person name="Saunders D."/>
            <person name="Sodergren E."/>
            <person name="Davis P."/>
            <person name="Kerhornou A."/>
            <person name="Nie X."/>
            <person name="Hall N."/>
            <person name="Anjard C."/>
            <person name="Hemphill L."/>
            <person name="Bason N."/>
            <person name="Farbrother P."/>
            <person name="Desany B."/>
            <person name="Just E."/>
            <person name="Morio T."/>
            <person name="Rost R."/>
            <person name="Churcher C."/>
            <person name="Cooper J."/>
            <person name="Haydock S."/>
            <person name="van Driessche N."/>
            <person name="Cronin A."/>
            <person name="Goodhead I."/>
            <person name="Muzny D."/>
            <person name="Mourier T."/>
            <person name="Pain A."/>
            <person name="Lu M."/>
            <person name="Harper D."/>
            <person name="Lindsay R."/>
            <person name="Hauser H."/>
            <person name="James K."/>
            <person name="Quiles M."/>
            <person name="Madan Babu M."/>
            <person name="Saito T."/>
            <person name="Buchrieser C."/>
            <person name="Wardroper A."/>
            <person name="Felder M."/>
            <person name="Thangavelu M."/>
            <person name="Johnson D."/>
            <person name="Knights A."/>
            <person name="Loulseged H."/>
            <person name="Mungall K."/>
            <person name="Oliver K."/>
            <person name="Price C."/>
            <person name="Quail M.A."/>
            <person name="Urushihara H."/>
            <person name="Hernandez J."/>
            <person name="Rabbinowitsch E."/>
            <person name="Steffen D."/>
            <person name="Sanders M."/>
            <person name="Ma J."/>
            <person name="Kohara Y."/>
            <person name="Sharp S."/>
            <person name="Simmonds M."/>
            <person name="Spiegler S."/>
            <person name="Tivey A."/>
            <person name="Sugano S."/>
            <person name="White B."/>
            <person name="Walker D."/>
            <person name="Woodward J."/>
            <person name="Winckler T."/>
            <person name="Tanaka Y."/>
            <person name="Shaulsky G."/>
            <person name="Schleicher M."/>
            <person name="Weinstock G."/>
            <person name="Rosenthal A."/>
            <person name="Cox E.C."/>
            <person name="Chisholm R.L."/>
            <person name="Gibbs R."/>
            <person name="Loomis W.F."/>
            <person name="Platzer M."/>
            <person name="Kay R.R."/>
            <person name="Williams J."/>
            <person name="Dear P.H."/>
            <person name="Noegel A.A."/>
            <person name="Barrell B."/>
            <person name="Kuspa A."/>
        </authorList>
    </citation>
    <scope>NUCLEOTIDE SEQUENCE [LARGE SCALE GENOMIC DNA]</scope>
    <source>
        <strain evidence="1 2">AX4</strain>
    </source>
</reference>
<dbReference type="eggNOG" id="ENOG502REGF">
    <property type="taxonomic scope" value="Eukaryota"/>
</dbReference>
<comment type="caution">
    <text evidence="1">The sequence shown here is derived from an EMBL/GenBank/DDBJ whole genome shotgun (WGS) entry which is preliminary data.</text>
</comment>
<dbReference type="PANTHER" id="PTHR43558">
    <property type="entry name" value="REDUCTASE, PUTATIVE (AFU_ORTHOLOGUE AFUA_3G10540)-RELATED"/>
    <property type="match status" value="1"/>
</dbReference>
<dbReference type="EMBL" id="AAFI02000163">
    <property type="protein sequence ID" value="EAL62252.1"/>
    <property type="molecule type" value="Genomic_DNA"/>
</dbReference>